<dbReference type="Proteomes" id="UP000515369">
    <property type="component" value="Chromosome"/>
</dbReference>
<dbReference type="InterPro" id="IPR006652">
    <property type="entry name" value="Kelch_1"/>
</dbReference>
<protein>
    <submittedName>
        <fullName evidence="1">Galactose oxidase</fullName>
    </submittedName>
</protein>
<organism evidence="1 2">
    <name type="scientific">Spirosoma foliorum</name>
    <dbReference type="NCBI Taxonomy" id="2710596"/>
    <lineage>
        <taxon>Bacteria</taxon>
        <taxon>Pseudomonadati</taxon>
        <taxon>Bacteroidota</taxon>
        <taxon>Cytophagia</taxon>
        <taxon>Cytophagales</taxon>
        <taxon>Cytophagaceae</taxon>
        <taxon>Spirosoma</taxon>
    </lineage>
</organism>
<dbReference type="RefSeq" id="WP_182460946.1">
    <property type="nucleotide sequence ID" value="NZ_CP059732.1"/>
</dbReference>
<accession>A0A7G5GXU7</accession>
<dbReference type="KEGG" id="sfol:H3H32_01665"/>
<reference evidence="1 2" key="1">
    <citation type="submission" date="2020-07" db="EMBL/GenBank/DDBJ databases">
        <title>Spirosoma foliorum sp. nov., isolated from the leaves on the Nejang mountain Korea, Republic of.</title>
        <authorList>
            <person name="Ho H."/>
            <person name="Lee Y.-J."/>
            <person name="Nurcahyanto D.-A."/>
            <person name="Kim S.-G."/>
        </authorList>
    </citation>
    <scope>NUCLEOTIDE SEQUENCE [LARGE SCALE GENOMIC DNA]</scope>
    <source>
        <strain evidence="1 2">PL0136</strain>
    </source>
</reference>
<keyword evidence="2" id="KW-1185">Reference proteome</keyword>
<dbReference type="AlphaFoldDB" id="A0A7G5GXU7"/>
<dbReference type="Pfam" id="PF01344">
    <property type="entry name" value="Kelch_1"/>
    <property type="match status" value="2"/>
</dbReference>
<name>A0A7G5GXU7_9BACT</name>
<evidence type="ECO:0000313" key="1">
    <source>
        <dbReference type="EMBL" id="QMW03689.1"/>
    </source>
</evidence>
<dbReference type="EMBL" id="CP059732">
    <property type="protein sequence ID" value="QMW03689.1"/>
    <property type="molecule type" value="Genomic_DNA"/>
</dbReference>
<dbReference type="SUPFAM" id="SSF117281">
    <property type="entry name" value="Kelch motif"/>
    <property type="match status" value="1"/>
</dbReference>
<evidence type="ECO:0000313" key="2">
    <source>
        <dbReference type="Proteomes" id="UP000515369"/>
    </source>
</evidence>
<dbReference type="PANTHER" id="PTHR45632">
    <property type="entry name" value="LD33804P"/>
    <property type="match status" value="1"/>
</dbReference>
<dbReference type="InterPro" id="IPR015915">
    <property type="entry name" value="Kelch-typ_b-propeller"/>
</dbReference>
<proteinExistence type="predicted"/>
<gene>
    <name evidence="1" type="ORF">H3H32_01665</name>
</gene>
<dbReference type="Gene3D" id="2.120.10.80">
    <property type="entry name" value="Kelch-type beta propeller"/>
    <property type="match status" value="2"/>
</dbReference>
<sequence>MKINYILFSLCVGVLLLLQYCTPPDTTVRSLTGNWDSRAELEGVARSSAVSFTIGNLAYIGTGLDVSNNALADFWQYDPAQNAWTQVANFPGKARSEAVAFATRQKKGYLGTGIDAQGNLLRDFYEYDPTTNVWKRIADFSGSARRSATAFSLFDVGFVAFGFDGGERADLWRYSPSNNQWTERQYIGGPARVGATAFVIDNIAYVGGGSAQGSNLNDFWMYNSDTNNWTLRRSIPEVSRTNSYGSGFSINAVGYLLVGTDRKGVLAYRPEDDSWTELQPFEGSTRTKAVGFSIGQKGYITTGATGKSRFDDLWEFDPSY</sequence>